<evidence type="ECO:0000313" key="2">
    <source>
        <dbReference type="Proteomes" id="UP000312032"/>
    </source>
</evidence>
<dbReference type="AlphaFoldDB" id="A0A5C4U5E1"/>
<proteinExistence type="predicted"/>
<comment type="caution">
    <text evidence="1">The sequence shown here is derived from an EMBL/GenBank/DDBJ whole genome shotgun (WGS) entry which is preliminary data.</text>
</comment>
<dbReference type="RefSeq" id="WP_139465418.1">
    <property type="nucleotide sequence ID" value="NZ_VDHJ01000005.1"/>
</dbReference>
<dbReference type="OrthoDB" id="4426830at2"/>
<accession>A0A5C4U5E1</accession>
<evidence type="ECO:0008006" key="3">
    <source>
        <dbReference type="Google" id="ProtNLM"/>
    </source>
</evidence>
<organism evidence="1 2">
    <name type="scientific">Corynebacterium tapiri</name>
    <dbReference type="NCBI Taxonomy" id="1448266"/>
    <lineage>
        <taxon>Bacteria</taxon>
        <taxon>Bacillati</taxon>
        <taxon>Actinomycetota</taxon>
        <taxon>Actinomycetes</taxon>
        <taxon>Mycobacteriales</taxon>
        <taxon>Corynebacteriaceae</taxon>
        <taxon>Corynebacterium</taxon>
    </lineage>
</organism>
<evidence type="ECO:0000313" key="1">
    <source>
        <dbReference type="EMBL" id="TNL98575.1"/>
    </source>
</evidence>
<sequence>MNNLTLLGVVIGLLVALAVIIDGFSGFLWALFFGITGGLCAAHFEGRIDLKNLVSNVTSSRGGRG</sequence>
<gene>
    <name evidence="1" type="ORF">FHE74_05075</name>
</gene>
<name>A0A5C4U5E1_9CORY</name>
<dbReference type="Proteomes" id="UP000312032">
    <property type="component" value="Unassembled WGS sequence"/>
</dbReference>
<protein>
    <recommendedName>
        <fullName evidence="3">DUF2273 domain-containing protein</fullName>
    </recommendedName>
</protein>
<keyword evidence="2" id="KW-1185">Reference proteome</keyword>
<reference evidence="1 2" key="1">
    <citation type="submission" date="2019-06" db="EMBL/GenBank/DDBJ databases">
        <authorList>
            <person name="Li J."/>
        </authorList>
    </citation>
    <scope>NUCLEOTIDE SEQUENCE [LARGE SCALE GENOMIC DNA]</scope>
    <source>
        <strain evidence="1 2">LMG 28165</strain>
    </source>
</reference>
<dbReference type="EMBL" id="VDHJ01000005">
    <property type="protein sequence ID" value="TNL98575.1"/>
    <property type="molecule type" value="Genomic_DNA"/>
</dbReference>